<keyword evidence="8" id="KW-1185">Reference proteome</keyword>
<evidence type="ECO:0000256" key="5">
    <source>
        <dbReference type="HAMAP-Rule" id="MF_01600"/>
    </source>
</evidence>
<dbReference type="GO" id="GO:0005886">
    <property type="term" value="C:plasma membrane"/>
    <property type="evidence" value="ECO:0007669"/>
    <property type="project" value="UniProtKB-SubCell"/>
</dbReference>
<evidence type="ECO:0000256" key="1">
    <source>
        <dbReference type="ARBA" id="ARBA00022475"/>
    </source>
</evidence>
<feature type="compositionally biased region" description="Polar residues" evidence="6">
    <location>
        <begin position="973"/>
        <end position="985"/>
    </location>
</feature>
<feature type="region of interest" description="Disordered" evidence="6">
    <location>
        <begin position="899"/>
        <end position="924"/>
    </location>
</feature>
<feature type="region of interest" description="Disordered" evidence="6">
    <location>
        <begin position="969"/>
        <end position="994"/>
    </location>
</feature>
<keyword evidence="3 5" id="KW-1133">Transmembrane helix</keyword>
<feature type="transmembrane region" description="Helical" evidence="5">
    <location>
        <begin position="65"/>
        <end position="90"/>
    </location>
</feature>
<evidence type="ECO:0000256" key="4">
    <source>
        <dbReference type="ARBA" id="ARBA00023136"/>
    </source>
</evidence>
<dbReference type="InterPro" id="IPR005372">
    <property type="entry name" value="UPF0182"/>
</dbReference>
<dbReference type="PANTHER" id="PTHR39344">
    <property type="entry name" value="UPF0182 PROTEIN SLL1060"/>
    <property type="match status" value="1"/>
</dbReference>
<dbReference type="Proteomes" id="UP000199034">
    <property type="component" value="Unassembled WGS sequence"/>
</dbReference>
<dbReference type="STRING" id="1045774.SAMN05421872_11896"/>
<dbReference type="RefSeq" id="WP_090860959.1">
    <property type="nucleotide sequence ID" value="NZ_FMZM01000018.1"/>
</dbReference>
<protein>
    <recommendedName>
        <fullName evidence="5">UPF0182 protein SAMN05421872_11896</fullName>
    </recommendedName>
</protein>
<reference evidence="7 8" key="1">
    <citation type="submission" date="2016-10" db="EMBL/GenBank/DDBJ databases">
        <authorList>
            <person name="de Groot N.N."/>
        </authorList>
    </citation>
    <scope>NUCLEOTIDE SEQUENCE [LARGE SCALE GENOMIC DNA]</scope>
    <source>
        <strain evidence="7 8">CGMCC 4.6858</strain>
    </source>
</reference>
<feature type="transmembrane region" description="Helical" evidence="5">
    <location>
        <begin position="218"/>
        <end position="235"/>
    </location>
</feature>
<dbReference type="PANTHER" id="PTHR39344:SF1">
    <property type="entry name" value="UPF0182 PROTEIN SLL1060"/>
    <property type="match status" value="1"/>
</dbReference>
<name>A0A1G7BP08_9ACTN</name>
<feature type="transmembrane region" description="Helical" evidence="5">
    <location>
        <begin position="179"/>
        <end position="198"/>
    </location>
</feature>
<comment type="subcellular location">
    <subcellularLocation>
        <location evidence="5">Cell membrane</location>
        <topology evidence="5">Multi-pass membrane protein</topology>
    </subcellularLocation>
</comment>
<feature type="transmembrane region" description="Helical" evidence="5">
    <location>
        <begin position="23"/>
        <end position="45"/>
    </location>
</feature>
<keyword evidence="2 5" id="KW-0812">Transmembrane</keyword>
<feature type="transmembrane region" description="Helical" evidence="5">
    <location>
        <begin position="291"/>
        <end position="310"/>
    </location>
</feature>
<dbReference type="AlphaFoldDB" id="A0A1G7BP08"/>
<feature type="transmembrane region" description="Helical" evidence="5">
    <location>
        <begin position="265"/>
        <end position="282"/>
    </location>
</feature>
<evidence type="ECO:0000256" key="6">
    <source>
        <dbReference type="SAM" id="MobiDB-lite"/>
    </source>
</evidence>
<accession>A0A1G7BP08</accession>
<dbReference type="OrthoDB" id="9763654at2"/>
<gene>
    <name evidence="7" type="ORF">SAMN05421872_11896</name>
</gene>
<evidence type="ECO:0000313" key="7">
    <source>
        <dbReference type="EMBL" id="SDE28824.1"/>
    </source>
</evidence>
<proteinExistence type="inferred from homology"/>
<organism evidence="7 8">
    <name type="scientific">Nocardioides lianchengensis</name>
    <dbReference type="NCBI Taxonomy" id="1045774"/>
    <lineage>
        <taxon>Bacteria</taxon>
        <taxon>Bacillati</taxon>
        <taxon>Actinomycetota</taxon>
        <taxon>Actinomycetes</taxon>
        <taxon>Propionibacteriales</taxon>
        <taxon>Nocardioidaceae</taxon>
        <taxon>Nocardioides</taxon>
    </lineage>
</organism>
<evidence type="ECO:0000256" key="3">
    <source>
        <dbReference type="ARBA" id="ARBA00022989"/>
    </source>
</evidence>
<evidence type="ECO:0000256" key="2">
    <source>
        <dbReference type="ARBA" id="ARBA00022692"/>
    </source>
</evidence>
<dbReference type="GO" id="GO:0005576">
    <property type="term" value="C:extracellular region"/>
    <property type="evidence" value="ECO:0007669"/>
    <property type="project" value="TreeGrafter"/>
</dbReference>
<comment type="similarity">
    <text evidence="5">Belongs to the UPF0182 family.</text>
</comment>
<keyword evidence="1 5" id="KW-1003">Cell membrane</keyword>
<evidence type="ECO:0000313" key="8">
    <source>
        <dbReference type="Proteomes" id="UP000199034"/>
    </source>
</evidence>
<sequence length="994" mass="108082">MSELFDQDPRDTAPPPRNGRSRALIITAVVLVLAFFGLTTFASIYTDRLWFTDTGYGGVFSTLLWTRVVLFLVFGTLMAVAVGAAMWVAFRTRPLFHPSSPEQTGLDRYREAVTPIRTWLLVGISVVLGVFAGTSGIGQWRNYLLWRNGTDFGQEDAEFGKDIGFFVFDLPWLHFLVDYTMAVLVVALIASAVVNYLYGGIRLQSPGDRLSGSAQAQLSVLVGLFVLVKALDYWLDRFDVAYQSGSLIDGVKYTDANAVLPAKNILMGIAVICAILFFVNVWRRTWMLPSVGIALLAVSAILLGMIWPAIMQQFQVKPSEADKEAEYIARNIEATRAAYDLDDVVVAPYSGSAPDVGAGGIATATSSVPLVDPQLVRDTFEQNQQGRAYYSVADVLDVDRYELNGQERALVLGARELDQQNLNDGDKNWSNLHTVYTHGSGIIAAYANQRGTDDNSPGTEIQWAEGNQGVDQDALTTAAGPDGYESRIYFGEQSPDYSVIGKESADSTSVELGLSGANDDDERTTTYDGDGGVPIGSTFRQLMYAIKFGETNFLLSGRVNGNSEVIYNRTPRERVEKVAPWLTIDDDAYPAIVDGKIVWILDGYTTTDRYPGSQRESFEEMTDDSLQQDTGLQTLPTDEINYMRNAVKATVDAYDGTVTLYAWDEDDPILKAWRSAFPGTVEDRSEMSDQLIEHVRYPEDLFKVQRYQFARYHVTDPGDWYQGNDRWAVPTDPKAGSNSLQPPYRLFVNVPEVEAEDGTQLPGGQQWALTSNFVPFGRNNLASFATVNSDATSDDYGRITVLQMQDQNTDGPGTIAAQINTDDEVRGLLRSFETGDSPISYGNLLTAPVAGGLMHIQPIYAARLGASGGYPILQYVVVAIGDRVGIGETLIKAISDALGEDVPDQPTPGTPPDEGGTDPGAGEQSVEQLLQDAQAALDDANAALADGDLAGYQDGVEKANDLIADAIELSGVDPTTTPSADASETPSEEATPAG</sequence>
<keyword evidence="4 5" id="KW-0472">Membrane</keyword>
<dbReference type="HAMAP" id="MF_01600">
    <property type="entry name" value="UPF0182"/>
    <property type="match status" value="1"/>
</dbReference>
<dbReference type="Pfam" id="PF03699">
    <property type="entry name" value="UPF0182"/>
    <property type="match status" value="1"/>
</dbReference>
<feature type="transmembrane region" description="Helical" evidence="5">
    <location>
        <begin position="118"/>
        <end position="138"/>
    </location>
</feature>
<dbReference type="EMBL" id="FMZM01000018">
    <property type="protein sequence ID" value="SDE28824.1"/>
    <property type="molecule type" value="Genomic_DNA"/>
</dbReference>